<keyword evidence="3" id="KW-1185">Reference proteome</keyword>
<protein>
    <submittedName>
        <fullName evidence="2">Uncharacterized protein</fullName>
    </submittedName>
</protein>
<dbReference type="AlphaFoldDB" id="A0A1I0VMK2"/>
<evidence type="ECO:0000256" key="1">
    <source>
        <dbReference type="SAM" id="MobiDB-lite"/>
    </source>
</evidence>
<sequence>MAKQPEGKPKNDKSAATKTLKEKRADKAAKKESKKNN</sequence>
<dbReference type="EMBL" id="FOKK01000001">
    <property type="protein sequence ID" value="SFA77562.1"/>
    <property type="molecule type" value="Genomic_DNA"/>
</dbReference>
<evidence type="ECO:0000313" key="3">
    <source>
        <dbReference type="Proteomes" id="UP000198790"/>
    </source>
</evidence>
<evidence type="ECO:0000313" key="2">
    <source>
        <dbReference type="EMBL" id="SFA77562.1"/>
    </source>
</evidence>
<dbReference type="Proteomes" id="UP000198790">
    <property type="component" value="Unassembled WGS sequence"/>
</dbReference>
<organism evidence="2 3">
    <name type="scientific">Algoriphagus aquimarinus</name>
    <dbReference type="NCBI Taxonomy" id="237018"/>
    <lineage>
        <taxon>Bacteria</taxon>
        <taxon>Pseudomonadati</taxon>
        <taxon>Bacteroidota</taxon>
        <taxon>Cytophagia</taxon>
        <taxon>Cytophagales</taxon>
        <taxon>Cyclobacteriaceae</taxon>
        <taxon>Algoriphagus</taxon>
    </lineage>
</organism>
<dbReference type="STRING" id="237018.SAMN04489723_101273"/>
<reference evidence="2 3" key="1">
    <citation type="submission" date="2016-10" db="EMBL/GenBank/DDBJ databases">
        <authorList>
            <person name="de Groot N.N."/>
        </authorList>
    </citation>
    <scope>NUCLEOTIDE SEQUENCE [LARGE SCALE GENOMIC DNA]</scope>
    <source>
        <strain evidence="2 3">DSM 23399</strain>
    </source>
</reference>
<name>A0A1I0VMK2_9BACT</name>
<gene>
    <name evidence="2" type="ORF">SAMN04489723_101273</name>
</gene>
<proteinExistence type="predicted"/>
<feature type="region of interest" description="Disordered" evidence="1">
    <location>
        <begin position="1"/>
        <end position="37"/>
    </location>
</feature>
<accession>A0A1I0VMK2</accession>